<accession>A0A8T2Z0R9</accession>
<evidence type="ECO:0000313" key="3">
    <source>
        <dbReference type="EMBL" id="KAH8510871.1"/>
    </source>
</evidence>
<dbReference type="SUPFAM" id="SSF51197">
    <property type="entry name" value="Clavaminate synthase-like"/>
    <property type="match status" value="1"/>
</dbReference>
<comment type="similarity">
    <text evidence="1">Belongs to the iron/ascorbate-dependent oxidoreductase family.</text>
</comment>
<gene>
    <name evidence="3" type="ORF">H0E87_008415</name>
</gene>
<dbReference type="Gene3D" id="2.60.120.330">
    <property type="entry name" value="B-lactam Antibiotic, Isopenicillin N Synthase, Chain"/>
    <property type="match status" value="2"/>
</dbReference>
<evidence type="ECO:0000259" key="2">
    <source>
        <dbReference type="PROSITE" id="PS51471"/>
    </source>
</evidence>
<keyword evidence="1" id="KW-0408">Iron</keyword>
<keyword evidence="4" id="KW-1185">Reference proteome</keyword>
<dbReference type="EMBL" id="JACEGQ020000004">
    <property type="protein sequence ID" value="KAH8510871.1"/>
    <property type="molecule type" value="Genomic_DNA"/>
</dbReference>
<dbReference type="Pfam" id="PF03171">
    <property type="entry name" value="2OG-FeII_Oxy"/>
    <property type="match status" value="1"/>
</dbReference>
<dbReference type="InterPro" id="IPR005123">
    <property type="entry name" value="Oxoglu/Fe-dep_dioxygenase_dom"/>
</dbReference>
<dbReference type="Proteomes" id="UP000807159">
    <property type="component" value="Chromosome 4"/>
</dbReference>
<evidence type="ECO:0000313" key="4">
    <source>
        <dbReference type="Proteomes" id="UP000807159"/>
    </source>
</evidence>
<dbReference type="PANTHER" id="PTHR47990">
    <property type="entry name" value="2-OXOGLUTARATE (2OG) AND FE(II)-DEPENDENT OXYGENASE SUPERFAMILY PROTEIN-RELATED"/>
    <property type="match status" value="1"/>
</dbReference>
<protein>
    <recommendedName>
        <fullName evidence="2">Fe2OG dioxygenase domain-containing protein</fullName>
    </recommendedName>
</protein>
<dbReference type="GO" id="GO:0016491">
    <property type="term" value="F:oxidoreductase activity"/>
    <property type="evidence" value="ECO:0007669"/>
    <property type="project" value="UniProtKB-KW"/>
</dbReference>
<keyword evidence="1" id="KW-0560">Oxidoreductase</keyword>
<proteinExistence type="inferred from homology"/>
<dbReference type="InterPro" id="IPR027443">
    <property type="entry name" value="IPNS-like_sf"/>
</dbReference>
<comment type="caution">
    <text evidence="3">The sequence shown here is derived from an EMBL/GenBank/DDBJ whole genome shotgun (WGS) entry which is preliminary data.</text>
</comment>
<dbReference type="AlphaFoldDB" id="A0A8T2Z0R9"/>
<reference evidence="3" key="1">
    <citation type="journal article" date="2021" name="J. Hered.">
        <title>Genome Assembly of Salicaceae Populus deltoides (Eastern Cottonwood) I-69 Based on Nanopore Sequencing and Hi-C Technologies.</title>
        <authorList>
            <person name="Bai S."/>
            <person name="Wu H."/>
            <person name="Zhang J."/>
            <person name="Pan Z."/>
            <person name="Zhao W."/>
            <person name="Li Z."/>
            <person name="Tong C."/>
        </authorList>
    </citation>
    <scope>NUCLEOTIDE SEQUENCE</scope>
    <source>
        <tissue evidence="3">Leaf</tissue>
    </source>
</reference>
<sequence>MEFDRVQTIASLSFDKEAIPEEFIMPEKEQPAITTFRGLAPEIPAIDLSDPDQEKLVGLIADASKEWGIFQVILLPNYRVLVRNSSNSLRKRKRIWPPPSINYQFWPANPPSYREVNEEYAKYTRDVVDKLFTTLSLGLGLEGHVLKEAAGGEQIEYMLKINYYPPCPRPDLTLGVEAHTDLSAITILVPNEVPGLQIFKDDHWIEAKYIPDALIIHIGDQIEILSNGKYKAVLHRTTVAKDRARMSWPVFLEPPGELVVGPLPQFINKDNPPKFKTKKFKDYTYCKLNKLPRRREVWVAQMMIKRFMTDEDDNEFLDTQDFLSSNSFRSAESEFCKIPYASDYDDVKGPLDIEDGMDSCIKSVGCNYP</sequence>
<name>A0A8T2Z0R9_POPDE</name>
<organism evidence="3 4">
    <name type="scientific">Populus deltoides</name>
    <name type="common">Eastern poplar</name>
    <name type="synonym">Eastern cottonwood</name>
    <dbReference type="NCBI Taxonomy" id="3696"/>
    <lineage>
        <taxon>Eukaryota</taxon>
        <taxon>Viridiplantae</taxon>
        <taxon>Streptophyta</taxon>
        <taxon>Embryophyta</taxon>
        <taxon>Tracheophyta</taxon>
        <taxon>Spermatophyta</taxon>
        <taxon>Magnoliopsida</taxon>
        <taxon>eudicotyledons</taxon>
        <taxon>Gunneridae</taxon>
        <taxon>Pentapetalae</taxon>
        <taxon>rosids</taxon>
        <taxon>fabids</taxon>
        <taxon>Malpighiales</taxon>
        <taxon>Salicaceae</taxon>
        <taxon>Saliceae</taxon>
        <taxon>Populus</taxon>
    </lineage>
</organism>
<dbReference type="PROSITE" id="PS51471">
    <property type="entry name" value="FE2OG_OXY"/>
    <property type="match status" value="1"/>
</dbReference>
<keyword evidence="1" id="KW-0479">Metal-binding</keyword>
<dbReference type="GO" id="GO:0046872">
    <property type="term" value="F:metal ion binding"/>
    <property type="evidence" value="ECO:0007669"/>
    <property type="project" value="UniProtKB-KW"/>
</dbReference>
<evidence type="ECO:0000256" key="1">
    <source>
        <dbReference type="RuleBase" id="RU003682"/>
    </source>
</evidence>
<feature type="domain" description="Fe2OG dioxygenase" evidence="2">
    <location>
        <begin position="154"/>
        <end position="254"/>
    </location>
</feature>
<dbReference type="InterPro" id="IPR044861">
    <property type="entry name" value="IPNS-like_FE2OG_OXY"/>
</dbReference>
<dbReference type="InterPro" id="IPR050231">
    <property type="entry name" value="Iron_ascorbate_oxido_reductase"/>
</dbReference>